<dbReference type="PANTHER" id="PTHR13865:SF28">
    <property type="entry name" value="POLYCHAETOID, ISOFORM O"/>
    <property type="match status" value="1"/>
</dbReference>
<dbReference type="EMBL" id="GL768304">
    <property type="protein sequence ID" value="EFZ11528.1"/>
    <property type="molecule type" value="Genomic_DNA"/>
</dbReference>
<feature type="domain" description="PDZ" evidence="1">
    <location>
        <begin position="91"/>
        <end position="133"/>
    </location>
</feature>
<dbReference type="GO" id="GO:0045216">
    <property type="term" value="P:cell-cell junction organization"/>
    <property type="evidence" value="ECO:0007669"/>
    <property type="project" value="TreeGrafter"/>
</dbReference>
<organism>
    <name type="scientific">Solenopsis invicta</name>
    <name type="common">Red imported fire ant</name>
    <name type="synonym">Solenopsis wagneri</name>
    <dbReference type="NCBI Taxonomy" id="13686"/>
    <lineage>
        <taxon>Eukaryota</taxon>
        <taxon>Metazoa</taxon>
        <taxon>Ecdysozoa</taxon>
        <taxon>Arthropoda</taxon>
        <taxon>Hexapoda</taxon>
        <taxon>Insecta</taxon>
        <taxon>Pterygota</taxon>
        <taxon>Neoptera</taxon>
        <taxon>Endopterygota</taxon>
        <taxon>Hymenoptera</taxon>
        <taxon>Apocrita</taxon>
        <taxon>Aculeata</taxon>
        <taxon>Formicoidea</taxon>
        <taxon>Formicidae</taxon>
        <taxon>Myrmicinae</taxon>
        <taxon>Solenopsis</taxon>
    </lineage>
</organism>
<dbReference type="Pfam" id="PF00595">
    <property type="entry name" value="PDZ"/>
    <property type="match status" value="1"/>
</dbReference>
<dbReference type="GO" id="GO:0005886">
    <property type="term" value="C:plasma membrane"/>
    <property type="evidence" value="ECO:0007669"/>
    <property type="project" value="TreeGrafter"/>
</dbReference>
<dbReference type="PROSITE" id="PS50106">
    <property type="entry name" value="PDZ"/>
    <property type="match status" value="1"/>
</dbReference>
<dbReference type="InterPro" id="IPR001478">
    <property type="entry name" value="PDZ"/>
</dbReference>
<evidence type="ECO:0000313" key="2">
    <source>
        <dbReference type="EMBL" id="EFZ11528.1"/>
    </source>
</evidence>
<dbReference type="GO" id="GO:0098609">
    <property type="term" value="P:cell-cell adhesion"/>
    <property type="evidence" value="ECO:0007669"/>
    <property type="project" value="TreeGrafter"/>
</dbReference>
<dbReference type="InterPro" id="IPR036034">
    <property type="entry name" value="PDZ_sf"/>
</dbReference>
<dbReference type="GO" id="GO:0005923">
    <property type="term" value="C:bicellular tight junction"/>
    <property type="evidence" value="ECO:0007669"/>
    <property type="project" value="TreeGrafter"/>
</dbReference>
<evidence type="ECO:0000259" key="1">
    <source>
        <dbReference type="PROSITE" id="PS50106"/>
    </source>
</evidence>
<feature type="non-terminal residue" evidence="2">
    <location>
        <position position="147"/>
    </location>
</feature>
<dbReference type="GO" id="GO:0150105">
    <property type="term" value="P:protein localization to cell-cell junction"/>
    <property type="evidence" value="ECO:0007669"/>
    <property type="project" value="TreeGrafter"/>
</dbReference>
<name>E9J6M4_SOLIN</name>
<gene>
    <name evidence="2" type="ORF">SINV_02207</name>
</gene>
<dbReference type="SUPFAM" id="SSF50156">
    <property type="entry name" value="PDZ domain-like"/>
    <property type="match status" value="1"/>
</dbReference>
<dbReference type="HOGENOM" id="CLU_1770383_0_0_1"/>
<accession>E9J6M4</accession>
<dbReference type="Gene3D" id="2.30.42.10">
    <property type="match status" value="1"/>
</dbReference>
<dbReference type="AlphaFoldDB" id="E9J6M4"/>
<sequence length="147" mass="17025">MVMRFENPRFEKKTLYITKSESSTLRVVEHCTEIKFLSYVKRLENFLKFEEIQMYIHITNLNTRRQLYDEDSVSPRTKQPMPDPRFITFQKEGSVGVRLSGGNETGVFVTAVQAGSPASLQGLQPGDKILKVSYTTCDKYTLPFRFR</sequence>
<protein>
    <recommendedName>
        <fullName evidence="1">PDZ domain-containing protein</fullName>
    </recommendedName>
</protein>
<reference evidence="2" key="1">
    <citation type="journal article" date="2011" name="Proc. Natl. Acad. Sci. U.S.A.">
        <title>The genome of the fire ant Solenopsis invicta.</title>
        <authorList>
            <person name="Wurm Y."/>
            <person name="Wang J."/>
            <person name="Riba-Grognuz O."/>
            <person name="Corona M."/>
            <person name="Nygaard S."/>
            <person name="Hunt B.G."/>
            <person name="Ingram K.K."/>
            <person name="Falquet L."/>
            <person name="Nipitwattanaphon M."/>
            <person name="Gotzek D."/>
            <person name="Dijkstra M.B."/>
            <person name="Oettler J."/>
            <person name="Comtesse F."/>
            <person name="Shih C.J."/>
            <person name="Wu W.J."/>
            <person name="Yang C.C."/>
            <person name="Thomas J."/>
            <person name="Beaudoing E."/>
            <person name="Pradervand S."/>
            <person name="Flegel V."/>
            <person name="Cook E.D."/>
            <person name="Fabbretti R."/>
            <person name="Stockinger H."/>
            <person name="Long L."/>
            <person name="Farmerie W.G."/>
            <person name="Oakey J."/>
            <person name="Boomsma J.J."/>
            <person name="Pamilo P."/>
            <person name="Yi S.V."/>
            <person name="Heinze J."/>
            <person name="Goodisman M.A."/>
            <person name="Farinelli L."/>
            <person name="Harshman K."/>
            <person name="Hulo N."/>
            <person name="Cerutti L."/>
            <person name="Xenarios I."/>
            <person name="Shoemaker D."/>
            <person name="Keller L."/>
        </authorList>
    </citation>
    <scope>NUCLEOTIDE SEQUENCE [LARGE SCALE GENOMIC DNA]</scope>
</reference>
<dbReference type="PANTHER" id="PTHR13865">
    <property type="entry name" value="TIGHT JUNCTION PROTEIN"/>
    <property type="match status" value="1"/>
</dbReference>
<dbReference type="GO" id="GO:0050839">
    <property type="term" value="F:cell adhesion molecule binding"/>
    <property type="evidence" value="ECO:0007669"/>
    <property type="project" value="TreeGrafter"/>
</dbReference>
<proteinExistence type="predicted"/>